<dbReference type="PROSITE" id="PS00921">
    <property type="entry name" value="NITRIL_CHT_2"/>
    <property type="match status" value="1"/>
</dbReference>
<proteinExistence type="inferred from homology"/>
<dbReference type="PROSITE" id="PS50263">
    <property type="entry name" value="CN_HYDROLASE"/>
    <property type="match status" value="1"/>
</dbReference>
<name>A0A7E4W8C9_PANRE</name>
<dbReference type="Pfam" id="PF00795">
    <property type="entry name" value="CN_hydrolase"/>
    <property type="match status" value="1"/>
</dbReference>
<dbReference type="InterPro" id="IPR003010">
    <property type="entry name" value="C-N_Hydrolase"/>
</dbReference>
<accession>A0A7E4W8C9</accession>
<evidence type="ECO:0000313" key="5">
    <source>
        <dbReference type="WBParaSite" id="Pan_g8274.t1"/>
    </source>
</evidence>
<dbReference type="AlphaFoldDB" id="A0A7E4W8C9"/>
<feature type="active site" description="Proton acceptor" evidence="2">
    <location>
        <position position="44"/>
    </location>
</feature>
<dbReference type="PROSITE" id="PS00920">
    <property type="entry name" value="NITRIL_CHT_1"/>
    <property type="match status" value="1"/>
</dbReference>
<dbReference type="Proteomes" id="UP000492821">
    <property type="component" value="Unassembled WGS sequence"/>
</dbReference>
<dbReference type="GO" id="GO:0016836">
    <property type="term" value="F:hydro-lyase activity"/>
    <property type="evidence" value="ECO:0007669"/>
    <property type="project" value="UniProtKB-ARBA"/>
</dbReference>
<evidence type="ECO:0000313" key="4">
    <source>
        <dbReference type="Proteomes" id="UP000492821"/>
    </source>
</evidence>
<organism evidence="4 5">
    <name type="scientific">Panagrellus redivivus</name>
    <name type="common">Microworm</name>
    <dbReference type="NCBI Taxonomy" id="6233"/>
    <lineage>
        <taxon>Eukaryota</taxon>
        <taxon>Metazoa</taxon>
        <taxon>Ecdysozoa</taxon>
        <taxon>Nematoda</taxon>
        <taxon>Chromadorea</taxon>
        <taxon>Rhabditida</taxon>
        <taxon>Tylenchina</taxon>
        <taxon>Panagrolaimomorpha</taxon>
        <taxon>Panagrolaimoidea</taxon>
        <taxon>Panagrolaimidae</taxon>
        <taxon>Panagrellus</taxon>
    </lineage>
</organism>
<reference evidence="5" key="2">
    <citation type="submission" date="2020-10" db="UniProtKB">
        <authorList>
            <consortium name="WormBaseParasite"/>
        </authorList>
    </citation>
    <scope>IDENTIFICATION</scope>
</reference>
<evidence type="ECO:0000259" key="3">
    <source>
        <dbReference type="PROSITE" id="PS50263"/>
    </source>
</evidence>
<comment type="similarity">
    <text evidence="1">Belongs to the carbon-nitrogen hydrolase superfamily. Nitrilase family.</text>
</comment>
<dbReference type="CDD" id="cd07564">
    <property type="entry name" value="nitrilases_CHs"/>
    <property type="match status" value="1"/>
</dbReference>
<dbReference type="Gene3D" id="3.60.110.10">
    <property type="entry name" value="Carbon-nitrogen hydrolase"/>
    <property type="match status" value="1"/>
</dbReference>
<evidence type="ECO:0000256" key="1">
    <source>
        <dbReference type="ARBA" id="ARBA00008129"/>
    </source>
</evidence>
<dbReference type="PANTHER" id="PTHR46044:SF1">
    <property type="entry name" value="CN HYDROLASE DOMAIN-CONTAINING PROTEIN"/>
    <property type="match status" value="1"/>
</dbReference>
<dbReference type="PANTHER" id="PTHR46044">
    <property type="entry name" value="NITRILASE"/>
    <property type="match status" value="1"/>
</dbReference>
<dbReference type="InterPro" id="IPR036526">
    <property type="entry name" value="C-N_Hydrolase_sf"/>
</dbReference>
<keyword evidence="4" id="KW-1185">Reference proteome</keyword>
<dbReference type="WBParaSite" id="Pan_g8274.t1">
    <property type="protein sequence ID" value="Pan_g8274.t1"/>
    <property type="gene ID" value="Pan_g8274"/>
</dbReference>
<evidence type="ECO:0000256" key="2">
    <source>
        <dbReference type="PROSITE-ProRule" id="PRU10139"/>
    </source>
</evidence>
<reference evidence="4" key="1">
    <citation type="journal article" date="2013" name="Genetics">
        <title>The draft genome and transcriptome of Panagrellus redivivus are shaped by the harsh demands of a free-living lifestyle.</title>
        <authorList>
            <person name="Srinivasan J."/>
            <person name="Dillman A.R."/>
            <person name="Macchietto M.G."/>
            <person name="Heikkinen L."/>
            <person name="Lakso M."/>
            <person name="Fracchia K.M."/>
            <person name="Antoshechkin I."/>
            <person name="Mortazavi A."/>
            <person name="Wong G."/>
            <person name="Sternberg P.W."/>
        </authorList>
    </citation>
    <scope>NUCLEOTIDE SEQUENCE [LARGE SCALE GENOMIC DNA]</scope>
    <source>
        <strain evidence="4">MT8872</strain>
    </source>
</reference>
<protein>
    <submittedName>
        <fullName evidence="5">CN hydrolase domain-containing protein</fullName>
    </submittedName>
</protein>
<dbReference type="FunFam" id="3.60.110.10:FF:000016">
    <property type="entry name" value="Nitrilase blr3397"/>
    <property type="match status" value="1"/>
</dbReference>
<sequence>MSTSKIAVVQAGSVCYDVPATIVKLTKFVEEAAAKGAQLVLFPEAFIGGYPKALTFGISLGKRSDEGRDEFKQYFESAIEYNGHESDQIAEIAKKNGVILVVGVVERDGGTLYCSVFFYDKDGTKLGKHRKLMPTALERCVWGFGDGSTLPVIETSVGKIGAAICWENYMPLLRTTYYSKGIQIYLAPTVDDREVWLSLIRTIALEGRCFVISACQFFTSADFTPDHPAYDAKKDVLIRGGSCAVDPLGRILLEPEFDCEKIAYIDIDLGEIVRGKFDLDVVGHYARPDVFQLTVNEREQKAVVESPRLD</sequence>
<dbReference type="InterPro" id="IPR044149">
    <property type="entry name" value="Nitrilases_CHs"/>
</dbReference>
<dbReference type="GO" id="GO:0000257">
    <property type="term" value="F:nitrilase activity"/>
    <property type="evidence" value="ECO:0007669"/>
    <property type="project" value="UniProtKB-ARBA"/>
</dbReference>
<dbReference type="InterPro" id="IPR000132">
    <property type="entry name" value="Nitrilase/CN_hydratase_CS"/>
</dbReference>
<feature type="domain" description="CN hydrolase" evidence="3">
    <location>
        <begin position="4"/>
        <end position="269"/>
    </location>
</feature>
<dbReference type="SUPFAM" id="SSF56317">
    <property type="entry name" value="Carbon-nitrogen hydrolase"/>
    <property type="match status" value="1"/>
</dbReference>